<keyword evidence="1" id="KW-1133">Transmembrane helix</keyword>
<dbReference type="AlphaFoldDB" id="A0A1G5RZ29"/>
<name>A0A1G5RZ29_9FIRM</name>
<dbReference type="RefSeq" id="WP_170829353.1">
    <property type="nucleotide sequence ID" value="NZ_FMWL01000006.1"/>
</dbReference>
<evidence type="ECO:0000313" key="2">
    <source>
        <dbReference type="EMBL" id="SCZ79010.1"/>
    </source>
</evidence>
<feature type="transmembrane region" description="Helical" evidence="1">
    <location>
        <begin position="6"/>
        <end position="29"/>
    </location>
</feature>
<dbReference type="Proteomes" id="UP000199208">
    <property type="component" value="Unassembled WGS sequence"/>
</dbReference>
<gene>
    <name evidence="2" type="ORF">SAMN03080599_01534</name>
</gene>
<dbReference type="STRING" id="1120920.SAMN03080599_01534"/>
<accession>A0A1G5RZ29</accession>
<sequence>MNGWWSFLGLFNVVIFIVFMVLTIYLYILMFKLAHRGIRALDLYIREKERGGDLR</sequence>
<keyword evidence="1" id="KW-0472">Membrane</keyword>
<protein>
    <submittedName>
        <fullName evidence="2">Uncharacterized protein</fullName>
    </submittedName>
</protein>
<evidence type="ECO:0000313" key="3">
    <source>
        <dbReference type="Proteomes" id="UP000199208"/>
    </source>
</evidence>
<organism evidence="2 3">
    <name type="scientific">Acidaminobacter hydrogenoformans DSM 2784</name>
    <dbReference type="NCBI Taxonomy" id="1120920"/>
    <lineage>
        <taxon>Bacteria</taxon>
        <taxon>Bacillati</taxon>
        <taxon>Bacillota</taxon>
        <taxon>Clostridia</taxon>
        <taxon>Peptostreptococcales</taxon>
        <taxon>Acidaminobacteraceae</taxon>
        <taxon>Acidaminobacter</taxon>
    </lineage>
</organism>
<dbReference type="EMBL" id="FMWL01000006">
    <property type="protein sequence ID" value="SCZ79010.1"/>
    <property type="molecule type" value="Genomic_DNA"/>
</dbReference>
<keyword evidence="3" id="KW-1185">Reference proteome</keyword>
<proteinExistence type="predicted"/>
<evidence type="ECO:0000256" key="1">
    <source>
        <dbReference type="SAM" id="Phobius"/>
    </source>
</evidence>
<keyword evidence="1" id="KW-0812">Transmembrane</keyword>
<reference evidence="2 3" key="1">
    <citation type="submission" date="2016-10" db="EMBL/GenBank/DDBJ databases">
        <authorList>
            <person name="de Groot N.N."/>
        </authorList>
    </citation>
    <scope>NUCLEOTIDE SEQUENCE [LARGE SCALE GENOMIC DNA]</scope>
    <source>
        <strain evidence="2 3">DSM 2784</strain>
    </source>
</reference>